<proteinExistence type="predicted"/>
<accession>A0A401RCH9</accession>
<dbReference type="AlphaFoldDB" id="A0A401RCH9"/>
<name>A0A401RCH9_STRNR</name>
<dbReference type="GO" id="GO:0016887">
    <property type="term" value="F:ATP hydrolysis activity"/>
    <property type="evidence" value="ECO:0007669"/>
    <property type="project" value="InterPro"/>
</dbReference>
<evidence type="ECO:0000259" key="1">
    <source>
        <dbReference type="Pfam" id="PF13401"/>
    </source>
</evidence>
<dbReference type="Proteomes" id="UP000288351">
    <property type="component" value="Unassembled WGS sequence"/>
</dbReference>
<dbReference type="Gene3D" id="3.40.50.300">
    <property type="entry name" value="P-loop containing nucleotide triphosphate hydrolases"/>
    <property type="match status" value="1"/>
</dbReference>
<reference evidence="2 3" key="1">
    <citation type="journal article" date="2019" name="Microbiol. Resour. Announc.">
        <title>Draft Genome Sequence of the Most Traditional epsilon-Poly-l-Lysine Producer, Streptomyces albulus NBRC14147.</title>
        <authorList>
            <person name="Yamanaka K."/>
            <person name="Hamano Y."/>
        </authorList>
    </citation>
    <scope>NUCLEOTIDE SEQUENCE [LARGE SCALE GENOMIC DNA]</scope>
    <source>
        <strain evidence="2 3">NBRC 14147</strain>
    </source>
</reference>
<gene>
    <name evidence="2" type="ORF">SALB_08124</name>
</gene>
<dbReference type="Pfam" id="PF13401">
    <property type="entry name" value="AAA_22"/>
    <property type="match status" value="1"/>
</dbReference>
<organism evidence="2 3">
    <name type="scientific">Streptomyces noursei</name>
    <name type="common">Streptomyces albulus</name>
    <dbReference type="NCBI Taxonomy" id="1971"/>
    <lineage>
        <taxon>Bacteria</taxon>
        <taxon>Bacillati</taxon>
        <taxon>Actinomycetota</taxon>
        <taxon>Actinomycetes</taxon>
        <taxon>Kitasatosporales</taxon>
        <taxon>Streptomycetaceae</taxon>
        <taxon>Streptomyces</taxon>
    </lineage>
</organism>
<dbReference type="PRINTS" id="PR00364">
    <property type="entry name" value="DISEASERSIST"/>
</dbReference>
<sequence>MTAWADHGPLPGVVGRAVEHEQLTGLLGGATPVTLTGPAGVGKSLLARAVLEAHAATGPHTVVRISCWDGLTADELPGALLRAAGLPPHGTTTAALAAHCRTRRAIVLLDDCDPLLDACTDLVRRLLRAEPGLRIVATARRPLDLPGECVLALAPLPVTLGEGIAGPAVELLAARCGPAAPELLVAVCRALEGCPLAIGLAARQLDRMTLAQLAARLDGEGPLHYSGPSPTTRHTSLHAAHAAGYALCSLVDRQVWARLSILPGDFDPWLAECVCSSSDVPAAAVEDALERLCTASVLERVRAAEGAPGTATALPPRYRLPYAARKFGRARLRATGDENGALRRFRQACAALAAEAQITWQGTGQQLAVRLVEDEQHHLDAALTRPPLDAEDALSALEIAVSLWFQWAACGFRREGRAHLDRLLRLSQEDTALRARALWLAGYLAAQENAPTAAEPLLAQAWTAAVMHADTDGLARIAHAHAVLALYREDTTTAVACLEDAARHTSRDPWFGPGPAHGWALLAIAVAPLDAARARAAARRAWETRHADSDFWLHSTILYAHAVIERAHGDPADALRACRRALVAKKLIGDPLFVAGARTMLAGLRRGVRCDLPVRGPGAGATRWWRRDPSDPRRQPFFSRLRTTS</sequence>
<protein>
    <recommendedName>
        <fullName evidence="1">ORC1/DEAH AAA+ ATPase domain-containing protein</fullName>
    </recommendedName>
</protein>
<dbReference type="InterPro" id="IPR049945">
    <property type="entry name" value="AAA_22"/>
</dbReference>
<comment type="caution">
    <text evidence="2">The sequence shown here is derived from an EMBL/GenBank/DDBJ whole genome shotgun (WGS) entry which is preliminary data.</text>
</comment>
<dbReference type="PANTHER" id="PTHR47691:SF3">
    <property type="entry name" value="HTH-TYPE TRANSCRIPTIONAL REGULATOR RV0890C-RELATED"/>
    <property type="match status" value="1"/>
</dbReference>
<dbReference type="RefSeq" id="WP_016574202.1">
    <property type="nucleotide sequence ID" value="NZ_BHXC01000007.1"/>
</dbReference>
<evidence type="ECO:0000313" key="2">
    <source>
        <dbReference type="EMBL" id="GCB95320.1"/>
    </source>
</evidence>
<evidence type="ECO:0000313" key="3">
    <source>
        <dbReference type="Proteomes" id="UP000288351"/>
    </source>
</evidence>
<dbReference type="InterPro" id="IPR027417">
    <property type="entry name" value="P-loop_NTPase"/>
</dbReference>
<dbReference type="PANTHER" id="PTHR47691">
    <property type="entry name" value="REGULATOR-RELATED"/>
    <property type="match status" value="1"/>
</dbReference>
<dbReference type="SUPFAM" id="SSF52540">
    <property type="entry name" value="P-loop containing nucleoside triphosphate hydrolases"/>
    <property type="match status" value="1"/>
</dbReference>
<dbReference type="EMBL" id="BHXC01000007">
    <property type="protein sequence ID" value="GCB95320.1"/>
    <property type="molecule type" value="Genomic_DNA"/>
</dbReference>
<feature type="domain" description="ORC1/DEAH AAA+ ATPase" evidence="1">
    <location>
        <begin position="30"/>
        <end position="131"/>
    </location>
</feature>